<evidence type="ECO:0000313" key="2">
    <source>
        <dbReference type="Ensembl" id="ENSOABP00000025033.2"/>
    </source>
</evidence>
<organism evidence="2 3">
    <name type="scientific">Oreochromis aureus</name>
    <name type="common">Israeli tilapia</name>
    <name type="synonym">Chromis aureus</name>
    <dbReference type="NCBI Taxonomy" id="47969"/>
    <lineage>
        <taxon>Eukaryota</taxon>
        <taxon>Metazoa</taxon>
        <taxon>Chordata</taxon>
        <taxon>Craniata</taxon>
        <taxon>Vertebrata</taxon>
        <taxon>Euteleostomi</taxon>
        <taxon>Actinopterygii</taxon>
        <taxon>Neopterygii</taxon>
        <taxon>Teleostei</taxon>
        <taxon>Neoteleostei</taxon>
        <taxon>Acanthomorphata</taxon>
        <taxon>Ovalentaria</taxon>
        <taxon>Cichlomorphae</taxon>
        <taxon>Cichliformes</taxon>
        <taxon>Cichlidae</taxon>
        <taxon>African cichlids</taxon>
        <taxon>Pseudocrenilabrinae</taxon>
        <taxon>Oreochromini</taxon>
        <taxon>Oreochromis</taxon>
    </lineage>
</organism>
<evidence type="ECO:0000259" key="1">
    <source>
        <dbReference type="PROSITE" id="PS50141"/>
    </source>
</evidence>
<dbReference type="Proteomes" id="UP000472276">
    <property type="component" value="Unassembled WGS sequence"/>
</dbReference>
<dbReference type="Pfam" id="PF02137">
    <property type="entry name" value="A_deamin"/>
    <property type="match status" value="1"/>
</dbReference>
<accession>A0A668TE44</accession>
<dbReference type="PANTHER" id="PTHR10910">
    <property type="entry name" value="EUKARYOTE SPECIFIC DSRNA BINDING PROTEIN"/>
    <property type="match status" value="1"/>
</dbReference>
<dbReference type="GO" id="GO:0006382">
    <property type="term" value="P:adenosine to inosine editing"/>
    <property type="evidence" value="ECO:0007669"/>
    <property type="project" value="TreeGrafter"/>
</dbReference>
<reference evidence="2" key="2">
    <citation type="submission" date="2025-09" db="UniProtKB">
        <authorList>
            <consortium name="Ensembl"/>
        </authorList>
    </citation>
    <scope>IDENTIFICATION</scope>
</reference>
<dbReference type="AlphaFoldDB" id="A0A668TE44"/>
<dbReference type="PANTHER" id="PTHR10910:SF106">
    <property type="entry name" value="ADENOSINE DEAMINASE DOMAIN-CONTAINING PROTEIN 2"/>
    <property type="match status" value="1"/>
</dbReference>
<dbReference type="GO" id="GO:0003725">
    <property type="term" value="F:double-stranded RNA binding"/>
    <property type="evidence" value="ECO:0007669"/>
    <property type="project" value="TreeGrafter"/>
</dbReference>
<dbReference type="Ensembl" id="ENSOABT00000025760.2">
    <property type="protein sequence ID" value="ENSOABP00000025033.2"/>
    <property type="gene ID" value="ENSOABG00000011935.2"/>
</dbReference>
<protein>
    <recommendedName>
        <fullName evidence="1">A to I editase domain-containing protein</fullName>
    </recommendedName>
</protein>
<dbReference type="InterPro" id="IPR002466">
    <property type="entry name" value="A_deamin"/>
</dbReference>
<name>A0A668TE44_OREAU</name>
<keyword evidence="3" id="KW-1185">Reference proteome</keyword>
<reference evidence="2" key="1">
    <citation type="submission" date="2025-08" db="UniProtKB">
        <authorList>
            <consortium name="Ensembl"/>
        </authorList>
    </citation>
    <scope>IDENTIFICATION</scope>
</reference>
<dbReference type="PROSITE" id="PS50141">
    <property type="entry name" value="A_DEAMIN_EDITASE"/>
    <property type="match status" value="1"/>
</dbReference>
<dbReference type="GO" id="GO:0006396">
    <property type="term" value="P:RNA processing"/>
    <property type="evidence" value="ECO:0007669"/>
    <property type="project" value="InterPro"/>
</dbReference>
<dbReference type="GO" id="GO:0008251">
    <property type="term" value="F:tRNA-specific adenosine deaminase activity"/>
    <property type="evidence" value="ECO:0007669"/>
    <property type="project" value="TreeGrafter"/>
</dbReference>
<feature type="domain" description="A to I editase" evidence="1">
    <location>
        <begin position="211"/>
        <end position="523"/>
    </location>
</feature>
<dbReference type="GO" id="GO:0005737">
    <property type="term" value="C:cytoplasm"/>
    <property type="evidence" value="ECO:0007669"/>
    <property type="project" value="TreeGrafter"/>
</dbReference>
<dbReference type="GO" id="GO:0003726">
    <property type="term" value="F:double-stranded RNA adenosine deaminase activity"/>
    <property type="evidence" value="ECO:0007669"/>
    <property type="project" value="TreeGrafter"/>
</dbReference>
<dbReference type="GO" id="GO:0005730">
    <property type="term" value="C:nucleolus"/>
    <property type="evidence" value="ECO:0007669"/>
    <property type="project" value="TreeGrafter"/>
</dbReference>
<dbReference type="SMART" id="SM00552">
    <property type="entry name" value="ADEAMc"/>
    <property type="match status" value="1"/>
</dbReference>
<proteinExistence type="predicted"/>
<gene>
    <name evidence="2" type="primary">ADAD2</name>
</gene>
<evidence type="ECO:0000313" key="3">
    <source>
        <dbReference type="Proteomes" id="UP000472276"/>
    </source>
</evidence>
<dbReference type="OMA" id="WCLGDED"/>
<sequence>MICCSNTMTSRRAFKYSRRGAASFWSLSDRELSPRPHCPQVHKTDDADIYTGAAGLRTSAHAAGDCDTAPEALLSEGDHRPRIEKGSVPTLSHNYDSGDMLLESEAEDSDDEPAVLSLRGMSPPESILSDEDLLTEQVKDINQPDTSTNTEVWRTEWHKNHMAAISSEKFDSLLKMCPDFYDCKSHMAAFVLIREVMDTAGRPCEQYQVVAVGSGRSSCSDWLCYNGVRVHDSHAIIIARRALLRFLYKQLLLFFDADPKAKENCIFESSAASHQLQLKPKISLHLYTNQCPEGAPKNFYFKVSAKNTWTSMMLQYHFKGLVPVAYLDPSLWGAKVCCMSGSDKLCRWTVTGIQGALLSHFIQPLYITSMVLGGQKLMNQEVSDITSKRLGDGWQIFLPQSYKKHDIFFVCGDYVGPVVPSLRHENLSINWCLGDKDIEVLDSSKGLIVEGSPSVSVPGYSSRLCKRALYSYFLKVAQLGGHNYLLELPTYHSVKVEASVYQTVKELVRQQFLENHAGLWNSKKLVDCFSA</sequence>